<feature type="domain" description="PDZ" evidence="6">
    <location>
        <begin position="421"/>
        <end position="508"/>
    </location>
</feature>
<keyword evidence="8" id="KW-1185">Reference proteome</keyword>
<dbReference type="Pfam" id="PF13180">
    <property type="entry name" value="PDZ_2"/>
    <property type="match status" value="1"/>
</dbReference>
<dbReference type="InterPro" id="IPR001478">
    <property type="entry name" value="PDZ"/>
</dbReference>
<dbReference type="InterPro" id="IPR036034">
    <property type="entry name" value="PDZ_sf"/>
</dbReference>
<organism evidence="7 8">
    <name type="scientific">Saxibacter everestensis</name>
    <dbReference type="NCBI Taxonomy" id="2909229"/>
    <lineage>
        <taxon>Bacteria</taxon>
        <taxon>Bacillati</taxon>
        <taxon>Actinomycetota</taxon>
        <taxon>Actinomycetes</taxon>
        <taxon>Micrococcales</taxon>
        <taxon>Brevibacteriaceae</taxon>
        <taxon>Saxibacter</taxon>
    </lineage>
</organism>
<dbReference type="SMART" id="SM00228">
    <property type="entry name" value="PDZ"/>
    <property type="match status" value="1"/>
</dbReference>
<evidence type="ECO:0000313" key="8">
    <source>
        <dbReference type="Proteomes" id="UP001209083"/>
    </source>
</evidence>
<dbReference type="PRINTS" id="PR00834">
    <property type="entry name" value="PROTEASES2C"/>
</dbReference>
<gene>
    <name evidence="7" type="ORF">LWF01_02285</name>
</gene>
<keyword evidence="2" id="KW-0645">Protease</keyword>
<evidence type="ECO:0000256" key="2">
    <source>
        <dbReference type="ARBA" id="ARBA00022670"/>
    </source>
</evidence>
<keyword evidence="5" id="KW-0472">Membrane</keyword>
<comment type="similarity">
    <text evidence="1">Belongs to the peptidase S1C family.</text>
</comment>
<keyword evidence="5" id="KW-1133">Transmembrane helix</keyword>
<sequence>MSEHDSGSNPNDRPVSPTPPSSSDQQETRRFPAPPVSPQQGSPQQQGSQQGSPHQPGNQQPGTGWNSPPAAPSQPATGSYPTAGSYQPQASQSAHPQNSYSQQTTPGYPSQSEAGSRGYGVPAPGTTGPGTTGPGTAQAAPATQRPARRGPGWLGVIAVAIVVALLASGATLGLSHLINAGANVTAEKGEGTNQKQGPTTTTPDWTAVASAASKSVVAIQVAQGGQLTSQGSGFIYDNAGHIVTNNHVVASAGEAGGEAQVIFNNGDTVKASIVGLDPESDLAVIKAETVPEGFTAMPAGKSSTLKVGDPVMALGNPLGLADTVTTGIVSALNRPVTTLNEGAEDGSSDPSAVITNAVQTDAAVNPGNSGGPLVNGAGEVVGVNSSIASLQGGGSQGGQPGSIGIGFAIPIDTTVTIVDQLIETGKAQHPYLGIELSSSSVALNGVERGSAKVGNVVSGTAAQKGGLQKGDEIIAVDDTAVNSAISLQALVRSKAVGDTIKVTVVRNGQSQDLEITLQAKPA</sequence>
<dbReference type="SUPFAM" id="SSF50494">
    <property type="entry name" value="Trypsin-like serine proteases"/>
    <property type="match status" value="1"/>
</dbReference>
<dbReference type="PANTHER" id="PTHR43343:SF3">
    <property type="entry name" value="PROTEASE DO-LIKE 8, CHLOROPLASTIC"/>
    <property type="match status" value="1"/>
</dbReference>
<keyword evidence="3" id="KW-0378">Hydrolase</keyword>
<dbReference type="PANTHER" id="PTHR43343">
    <property type="entry name" value="PEPTIDASE S12"/>
    <property type="match status" value="1"/>
</dbReference>
<evidence type="ECO:0000259" key="6">
    <source>
        <dbReference type="PROSITE" id="PS50106"/>
    </source>
</evidence>
<evidence type="ECO:0000256" key="4">
    <source>
        <dbReference type="SAM" id="MobiDB-lite"/>
    </source>
</evidence>
<dbReference type="Proteomes" id="UP001209083">
    <property type="component" value="Chromosome"/>
</dbReference>
<feature type="compositionally biased region" description="Low complexity" evidence="4">
    <location>
        <begin position="38"/>
        <end position="62"/>
    </location>
</feature>
<proteinExistence type="inferred from homology"/>
<dbReference type="InterPro" id="IPR001940">
    <property type="entry name" value="Peptidase_S1C"/>
</dbReference>
<dbReference type="Gene3D" id="2.30.42.10">
    <property type="match status" value="1"/>
</dbReference>
<dbReference type="PROSITE" id="PS50106">
    <property type="entry name" value="PDZ"/>
    <property type="match status" value="1"/>
</dbReference>
<feature type="compositionally biased region" description="Polar residues" evidence="4">
    <location>
        <begin position="74"/>
        <end position="114"/>
    </location>
</feature>
<reference evidence="7 8" key="1">
    <citation type="submission" date="2023-05" db="EMBL/GenBank/DDBJ databases">
        <title>Lithophilousrod everest ZFBP1038 complete genpme.</title>
        <authorList>
            <person name="Tian M."/>
        </authorList>
    </citation>
    <scope>NUCLEOTIDE SEQUENCE [LARGE SCALE GENOMIC DNA]</scope>
    <source>
        <strain evidence="7 8">ZFBP1038</strain>
    </source>
</reference>
<dbReference type="InterPro" id="IPR009003">
    <property type="entry name" value="Peptidase_S1_PA"/>
</dbReference>
<protein>
    <submittedName>
        <fullName evidence="7">Trypsin-like peptidase domain-containing protein</fullName>
    </submittedName>
</protein>
<dbReference type="EMBL" id="CP090958">
    <property type="protein sequence ID" value="WGW12617.1"/>
    <property type="molecule type" value="Genomic_DNA"/>
</dbReference>
<dbReference type="Pfam" id="PF13365">
    <property type="entry name" value="Trypsin_2"/>
    <property type="match status" value="1"/>
</dbReference>
<evidence type="ECO:0000256" key="1">
    <source>
        <dbReference type="ARBA" id="ARBA00010541"/>
    </source>
</evidence>
<evidence type="ECO:0000256" key="5">
    <source>
        <dbReference type="SAM" id="Phobius"/>
    </source>
</evidence>
<evidence type="ECO:0000256" key="3">
    <source>
        <dbReference type="ARBA" id="ARBA00022801"/>
    </source>
</evidence>
<dbReference type="InterPro" id="IPR051201">
    <property type="entry name" value="Chloro_Bact_Ser_Proteases"/>
</dbReference>
<dbReference type="SUPFAM" id="SSF50156">
    <property type="entry name" value="PDZ domain-like"/>
    <property type="match status" value="1"/>
</dbReference>
<accession>A0ABY8QUA9</accession>
<name>A0ABY8QUA9_9MICO</name>
<dbReference type="RefSeq" id="WP_349639421.1">
    <property type="nucleotide sequence ID" value="NZ_CP090958.1"/>
</dbReference>
<evidence type="ECO:0000313" key="7">
    <source>
        <dbReference type="EMBL" id="WGW12617.1"/>
    </source>
</evidence>
<feature type="compositionally biased region" description="Low complexity" evidence="4">
    <location>
        <begin position="134"/>
        <end position="147"/>
    </location>
</feature>
<keyword evidence="5" id="KW-0812">Transmembrane</keyword>
<feature type="region of interest" description="Disordered" evidence="4">
    <location>
        <begin position="1"/>
        <end position="147"/>
    </location>
</feature>
<dbReference type="InterPro" id="IPR043504">
    <property type="entry name" value="Peptidase_S1_PA_chymotrypsin"/>
</dbReference>
<dbReference type="Gene3D" id="2.40.10.10">
    <property type="entry name" value="Trypsin-like serine proteases"/>
    <property type="match status" value="2"/>
</dbReference>
<feature type="transmembrane region" description="Helical" evidence="5">
    <location>
        <begin position="153"/>
        <end position="178"/>
    </location>
</feature>